<feature type="region of interest" description="Disordered" evidence="1">
    <location>
        <begin position="1"/>
        <end position="25"/>
    </location>
</feature>
<dbReference type="Proteomes" id="UP000037904">
    <property type="component" value="Unassembled WGS sequence"/>
</dbReference>
<name>A0A0M9EMP7_FUSLA</name>
<comment type="caution">
    <text evidence="2">The sequence shown here is derived from an EMBL/GenBank/DDBJ whole genome shotgun (WGS) entry which is preliminary data.</text>
</comment>
<proteinExistence type="predicted"/>
<dbReference type="AlphaFoldDB" id="A0A0M9EMP7"/>
<sequence length="307" mass="35317">MTGRGGKKEPVLLPPRDPSLETRPVPQERHFAVQAFGPGADVETHRQFQSIEAVEQQLPDASSIRNSGDVEGDAKELFKALTQESELVDLDWTEDGETDGEPTWGPVVIVTAYSDKATPNISQAINNLVETIHRYILRCRRSRAFATEAFKRLEIKVIKDKELLENASDDRVREEFNAYVRSLRLFPPDMEWERESQKFFKDNLNRPRGPRRYDFCVVLDEQTIDSLASITFPEDLDDDSETLRHISVKLVDRKWRYPKEAGASTRGRHYTGTDICPLVDLPLICAHIYNYADLEEMFPLDCYRDMH</sequence>
<reference evidence="2 3" key="1">
    <citation type="submission" date="2015-04" db="EMBL/GenBank/DDBJ databases">
        <title>The draft genome sequence of Fusarium langsethiae, a T-2/HT-2 mycotoxin producer.</title>
        <authorList>
            <person name="Lysoe E."/>
            <person name="Divon H.H."/>
            <person name="Terzi V."/>
            <person name="Orru L."/>
            <person name="Lamontanara A."/>
            <person name="Kolseth A.-K."/>
            <person name="Frandsen R.J."/>
            <person name="Nielsen K."/>
            <person name="Thrane U."/>
        </authorList>
    </citation>
    <scope>NUCLEOTIDE SEQUENCE [LARGE SCALE GENOMIC DNA]</scope>
    <source>
        <strain evidence="2 3">Fl201059</strain>
    </source>
</reference>
<dbReference type="EMBL" id="JXCE01000714">
    <property type="protein sequence ID" value="KPA36218.1"/>
    <property type="molecule type" value="Genomic_DNA"/>
</dbReference>
<protein>
    <submittedName>
        <fullName evidence="2">Uncharacterized protein</fullName>
    </submittedName>
</protein>
<keyword evidence="3" id="KW-1185">Reference proteome</keyword>
<evidence type="ECO:0000313" key="3">
    <source>
        <dbReference type="Proteomes" id="UP000037904"/>
    </source>
</evidence>
<feature type="compositionally biased region" description="Basic and acidic residues" evidence="1">
    <location>
        <begin position="1"/>
        <end position="10"/>
    </location>
</feature>
<evidence type="ECO:0000313" key="2">
    <source>
        <dbReference type="EMBL" id="KPA36218.1"/>
    </source>
</evidence>
<accession>A0A0M9EMP7</accession>
<organism evidence="2 3">
    <name type="scientific">Fusarium langsethiae</name>
    <dbReference type="NCBI Taxonomy" id="179993"/>
    <lineage>
        <taxon>Eukaryota</taxon>
        <taxon>Fungi</taxon>
        <taxon>Dikarya</taxon>
        <taxon>Ascomycota</taxon>
        <taxon>Pezizomycotina</taxon>
        <taxon>Sordariomycetes</taxon>
        <taxon>Hypocreomycetidae</taxon>
        <taxon>Hypocreales</taxon>
        <taxon>Nectriaceae</taxon>
        <taxon>Fusarium</taxon>
    </lineage>
</organism>
<gene>
    <name evidence="2" type="ORF">FLAG1_11031</name>
</gene>
<dbReference type="OrthoDB" id="5101662at2759"/>
<evidence type="ECO:0000256" key="1">
    <source>
        <dbReference type="SAM" id="MobiDB-lite"/>
    </source>
</evidence>